<accession>A0A542D9A6</accession>
<gene>
    <name evidence="3" type="ORF">FHU10_1602</name>
</gene>
<dbReference type="GO" id="GO:0043709">
    <property type="term" value="P:cell adhesion involved in single-species biofilm formation"/>
    <property type="evidence" value="ECO:0007669"/>
    <property type="project" value="TreeGrafter"/>
</dbReference>
<feature type="domain" description="Fimbrial-type adhesion" evidence="2">
    <location>
        <begin position="33"/>
        <end position="185"/>
    </location>
</feature>
<comment type="caution">
    <text evidence="3">The sequence shown here is derived from an EMBL/GenBank/DDBJ whole genome shotgun (WGS) entry which is preliminary data.</text>
</comment>
<dbReference type="InterPro" id="IPR000259">
    <property type="entry name" value="Adhesion_dom_fimbrial"/>
</dbReference>
<dbReference type="Pfam" id="PF00419">
    <property type="entry name" value="Fimbrial"/>
    <property type="match status" value="1"/>
</dbReference>
<dbReference type="Gene3D" id="2.60.40.1090">
    <property type="entry name" value="Fimbrial-type adhesion domain"/>
    <property type="match status" value="1"/>
</dbReference>
<dbReference type="InterPro" id="IPR008966">
    <property type="entry name" value="Adhesion_dom_sf"/>
</dbReference>
<dbReference type="InterPro" id="IPR050263">
    <property type="entry name" value="Bact_Fimbrial_Adh_Pro"/>
</dbReference>
<evidence type="ECO:0000256" key="1">
    <source>
        <dbReference type="SAM" id="SignalP"/>
    </source>
</evidence>
<keyword evidence="1" id="KW-0732">Signal</keyword>
<name>A0A542D9A6_SERFO</name>
<dbReference type="PANTHER" id="PTHR33420:SF26">
    <property type="entry name" value="FIMBRIAL SUBUNIT"/>
    <property type="match status" value="1"/>
</dbReference>
<reference evidence="3" key="2">
    <citation type="submission" date="2019-08" db="EMBL/GenBank/DDBJ databases">
        <title>Investigation of anaerobic lignin degradation for improved lignocellulosic biofuels.</title>
        <authorList>
            <person name="Deangelis K.PhD."/>
        </authorList>
    </citation>
    <scope>NUCLEOTIDE SEQUENCE [LARGE SCALE GENOMIC DNA]</scope>
    <source>
        <strain evidence="3">128R</strain>
    </source>
</reference>
<protein>
    <submittedName>
        <fullName evidence="3">Type 1 fimbria pilin</fullName>
    </submittedName>
</protein>
<sequence>MKFDKIAAAVFLSLGMATSGAYAADTQGSGTVTFTGNIIDAPCSINPSSAKQTVELGSIASAALAKEGKSNSREFTIELENCSLADNSSEEETRAADAKSVTVTFGGQTATGTDLLGITGTASGAGVGIIDASGKQVVIGQASAAQTLLENDNTMVFSAYLQGLKSATIVPGDFTSIANFTLDYQ</sequence>
<organism evidence="3">
    <name type="scientific">Serratia fonticola</name>
    <dbReference type="NCBI Taxonomy" id="47917"/>
    <lineage>
        <taxon>Bacteria</taxon>
        <taxon>Pseudomonadati</taxon>
        <taxon>Pseudomonadota</taxon>
        <taxon>Gammaproteobacteria</taxon>
        <taxon>Enterobacterales</taxon>
        <taxon>Yersiniaceae</taxon>
        <taxon>Serratia</taxon>
    </lineage>
</organism>
<dbReference type="OrthoDB" id="6522787at2"/>
<feature type="signal peptide" evidence="1">
    <location>
        <begin position="1"/>
        <end position="23"/>
    </location>
</feature>
<dbReference type="EMBL" id="VISQ01000001">
    <property type="protein sequence ID" value="TVZ69127.1"/>
    <property type="molecule type" value="Genomic_DNA"/>
</dbReference>
<dbReference type="SUPFAM" id="SSF49401">
    <property type="entry name" value="Bacterial adhesins"/>
    <property type="match status" value="1"/>
</dbReference>
<dbReference type="AlphaFoldDB" id="A0A542D9A6"/>
<feature type="chain" id="PRO_5021996098" evidence="1">
    <location>
        <begin position="24"/>
        <end position="185"/>
    </location>
</feature>
<dbReference type="InterPro" id="IPR036937">
    <property type="entry name" value="Adhesion_dom_fimbrial_sf"/>
</dbReference>
<reference evidence="3" key="1">
    <citation type="submission" date="2019-06" db="EMBL/GenBank/DDBJ databases">
        <authorList>
            <person name="Deangelis K."/>
            <person name="Huntemann M."/>
            <person name="Clum A."/>
            <person name="Pillay M."/>
            <person name="Palaniappan K."/>
            <person name="Varghese N."/>
            <person name="Mikhailova N."/>
            <person name="Stamatis D."/>
            <person name="Reddy T."/>
            <person name="Daum C."/>
            <person name="Shapiro N."/>
            <person name="Ivanova N."/>
            <person name="Kyrpides N."/>
            <person name="Woyke T."/>
        </authorList>
    </citation>
    <scope>NUCLEOTIDE SEQUENCE [LARGE SCALE GENOMIC DNA]</scope>
    <source>
        <strain evidence="3">128R</strain>
    </source>
</reference>
<evidence type="ECO:0000313" key="3">
    <source>
        <dbReference type="EMBL" id="TVZ69127.1"/>
    </source>
</evidence>
<dbReference type="GO" id="GO:0009289">
    <property type="term" value="C:pilus"/>
    <property type="evidence" value="ECO:0007669"/>
    <property type="project" value="InterPro"/>
</dbReference>
<dbReference type="PANTHER" id="PTHR33420">
    <property type="entry name" value="FIMBRIAL SUBUNIT ELFA-RELATED"/>
    <property type="match status" value="1"/>
</dbReference>
<evidence type="ECO:0000259" key="2">
    <source>
        <dbReference type="Pfam" id="PF00419"/>
    </source>
</evidence>
<proteinExistence type="predicted"/>